<protein>
    <submittedName>
        <fullName evidence="1">NAD(P)H-quinone oxidoreductase</fullName>
    </submittedName>
</protein>
<keyword evidence="2" id="KW-1185">Reference proteome</keyword>
<gene>
    <name evidence="1" type="ORF">JHL16_17005</name>
</gene>
<comment type="caution">
    <text evidence="1">The sequence shown here is derived from an EMBL/GenBank/DDBJ whole genome shotgun (WGS) entry which is preliminary data.</text>
</comment>
<evidence type="ECO:0000313" key="2">
    <source>
        <dbReference type="Proteomes" id="UP000616151"/>
    </source>
</evidence>
<reference evidence="1" key="1">
    <citation type="submission" date="2021-01" db="EMBL/GenBank/DDBJ databases">
        <authorList>
            <person name="Sun Q."/>
        </authorList>
    </citation>
    <scope>NUCLEOTIDE SEQUENCE</scope>
    <source>
        <strain evidence="1">YIM B02566</strain>
    </source>
</reference>
<name>A0ACC5R622_9HYPH</name>
<dbReference type="EMBL" id="JAENHL010000007">
    <property type="protein sequence ID" value="MBK1868060.1"/>
    <property type="molecule type" value="Genomic_DNA"/>
</dbReference>
<dbReference type="Proteomes" id="UP000616151">
    <property type="component" value="Unassembled WGS sequence"/>
</dbReference>
<sequence length="332" mass="35154">MTSIPKTMRGVIAREKGGPDILSLDTFPVPEPKPGEVLIKVVYAGVCRPDIMQRRGVFSPPPGASDILGLEVAGTVVACGSEVKDLAVGNRVAALLSGGGYAQYAVADARCCLKLPGFLAERDCAALPEALFTIWHNLFELGRLSCGEAVLIHGGASGNGTIAIQLANAIGATVFATAGTKEKAALLHKLGCAHPIVYRNQDFVSVIGEARGARGVDVVLDIIGGSYMPRNLEALGPGGRHVSVAFMESANITLDFTVVMRKSLTLTSSTLRPKPADEKARLKRALERHVWPFVETGRVRPIIHAELPLAEAAEAHRILEASEQAGKVVLRC</sequence>
<evidence type="ECO:0000313" key="1">
    <source>
        <dbReference type="EMBL" id="MBK1868060.1"/>
    </source>
</evidence>
<proteinExistence type="predicted"/>
<accession>A0ACC5R622</accession>
<organism evidence="1 2">
    <name type="scientific">Taklimakanibacter albus</name>
    <dbReference type="NCBI Taxonomy" id="2800327"/>
    <lineage>
        <taxon>Bacteria</taxon>
        <taxon>Pseudomonadati</taxon>
        <taxon>Pseudomonadota</taxon>
        <taxon>Alphaproteobacteria</taxon>
        <taxon>Hyphomicrobiales</taxon>
        <taxon>Aestuariivirgaceae</taxon>
        <taxon>Taklimakanibacter</taxon>
    </lineage>
</organism>